<sequence length="8" mass="1016">MHGLFKQR</sequence>
<accession>A0A0G4MHK8</accession>
<gene>
    <name evidence="1" type="ORF">BN1708_001187</name>
</gene>
<dbReference type="Proteomes" id="UP000044602">
    <property type="component" value="Unassembled WGS sequence"/>
</dbReference>
<evidence type="ECO:0000313" key="1">
    <source>
        <dbReference type="EMBL" id="CRK33510.1"/>
    </source>
</evidence>
<keyword evidence="2" id="KW-1185">Reference proteome</keyword>
<proteinExistence type="predicted"/>
<name>A0A0G4MHK8_VERLO</name>
<organism evidence="1 2">
    <name type="scientific">Verticillium longisporum</name>
    <name type="common">Verticillium dahliae var. longisporum</name>
    <dbReference type="NCBI Taxonomy" id="100787"/>
    <lineage>
        <taxon>Eukaryota</taxon>
        <taxon>Fungi</taxon>
        <taxon>Dikarya</taxon>
        <taxon>Ascomycota</taxon>
        <taxon>Pezizomycotina</taxon>
        <taxon>Sordariomycetes</taxon>
        <taxon>Hypocreomycetidae</taxon>
        <taxon>Glomerellales</taxon>
        <taxon>Plectosphaerellaceae</taxon>
        <taxon>Verticillium</taxon>
    </lineage>
</organism>
<reference evidence="1 2" key="1">
    <citation type="submission" date="2015-05" db="EMBL/GenBank/DDBJ databases">
        <authorList>
            <person name="Wang D.B."/>
            <person name="Wang M."/>
        </authorList>
    </citation>
    <scope>NUCLEOTIDE SEQUENCE [LARGE SCALE GENOMIC DNA]</scope>
    <source>
        <strain evidence="1">VL1</strain>
    </source>
</reference>
<evidence type="ECO:0000313" key="2">
    <source>
        <dbReference type="Proteomes" id="UP000044602"/>
    </source>
</evidence>
<protein>
    <submittedName>
        <fullName evidence="1">Uncharacterized protein</fullName>
    </submittedName>
</protein>
<dbReference type="EMBL" id="CVQH01022527">
    <property type="protein sequence ID" value="CRK33510.1"/>
    <property type="molecule type" value="Genomic_DNA"/>
</dbReference>